<evidence type="ECO:0000259" key="5">
    <source>
        <dbReference type="Pfam" id="PF04542"/>
    </source>
</evidence>
<evidence type="ECO:0000256" key="1">
    <source>
        <dbReference type="ARBA" id="ARBA00010641"/>
    </source>
</evidence>
<keyword evidence="8" id="KW-1185">Reference proteome</keyword>
<accession>A0ABW6VH76</accession>
<evidence type="ECO:0000313" key="7">
    <source>
        <dbReference type="EMBL" id="MFF4778692.1"/>
    </source>
</evidence>
<dbReference type="Gene3D" id="1.10.1740.10">
    <property type="match status" value="1"/>
</dbReference>
<evidence type="ECO:0000256" key="3">
    <source>
        <dbReference type="ARBA" id="ARBA00023082"/>
    </source>
</evidence>
<evidence type="ECO:0000256" key="4">
    <source>
        <dbReference type="ARBA" id="ARBA00023163"/>
    </source>
</evidence>
<dbReference type="Pfam" id="PF04542">
    <property type="entry name" value="Sigma70_r2"/>
    <property type="match status" value="1"/>
</dbReference>
<dbReference type="InterPro" id="IPR039425">
    <property type="entry name" value="RNA_pol_sigma-70-like"/>
</dbReference>
<dbReference type="SUPFAM" id="SSF88946">
    <property type="entry name" value="Sigma2 domain of RNA polymerase sigma factors"/>
    <property type="match status" value="1"/>
</dbReference>
<dbReference type="NCBIfam" id="TIGR02937">
    <property type="entry name" value="sigma70-ECF"/>
    <property type="match status" value="1"/>
</dbReference>
<dbReference type="InterPro" id="IPR013325">
    <property type="entry name" value="RNA_pol_sigma_r2"/>
</dbReference>
<feature type="domain" description="RNA polymerase sigma-70 region 2" evidence="5">
    <location>
        <begin position="31"/>
        <end position="99"/>
    </location>
</feature>
<name>A0ABW6VH76_MICFU</name>
<dbReference type="InterPro" id="IPR013249">
    <property type="entry name" value="RNA_pol_sigma70_r4_t2"/>
</dbReference>
<organism evidence="7 8">
    <name type="scientific">Microtetraspora fusca</name>
    <dbReference type="NCBI Taxonomy" id="1997"/>
    <lineage>
        <taxon>Bacteria</taxon>
        <taxon>Bacillati</taxon>
        <taxon>Actinomycetota</taxon>
        <taxon>Actinomycetes</taxon>
        <taxon>Streptosporangiales</taxon>
        <taxon>Streptosporangiaceae</taxon>
        <taxon>Microtetraspora</taxon>
    </lineage>
</organism>
<protein>
    <submittedName>
        <fullName evidence="7">RNA polymerase sigma factor</fullName>
    </submittedName>
</protein>
<reference evidence="7 8" key="1">
    <citation type="submission" date="2024-10" db="EMBL/GenBank/DDBJ databases">
        <title>The Natural Products Discovery Center: Release of the First 8490 Sequenced Strains for Exploring Actinobacteria Biosynthetic Diversity.</title>
        <authorList>
            <person name="Kalkreuter E."/>
            <person name="Kautsar S.A."/>
            <person name="Yang D."/>
            <person name="Bader C.D."/>
            <person name="Teijaro C.N."/>
            <person name="Fluegel L."/>
            <person name="Davis C.M."/>
            <person name="Simpson J.R."/>
            <person name="Lauterbach L."/>
            <person name="Steele A.D."/>
            <person name="Gui C."/>
            <person name="Meng S."/>
            <person name="Li G."/>
            <person name="Viehrig K."/>
            <person name="Ye F."/>
            <person name="Su P."/>
            <person name="Kiefer A.F."/>
            <person name="Nichols A."/>
            <person name="Cepeda A.J."/>
            <person name="Yan W."/>
            <person name="Fan B."/>
            <person name="Jiang Y."/>
            <person name="Adhikari A."/>
            <person name="Zheng C.-J."/>
            <person name="Schuster L."/>
            <person name="Cowan T.M."/>
            <person name="Smanski M.J."/>
            <person name="Chevrette M.G."/>
            <person name="De Carvalho L.P.S."/>
            <person name="Shen B."/>
        </authorList>
    </citation>
    <scope>NUCLEOTIDE SEQUENCE [LARGE SCALE GENOMIC DNA]</scope>
    <source>
        <strain evidence="7 8">NPDC001281</strain>
    </source>
</reference>
<sequence length="199" mass="22075">MTSERDGLSAVIDDAALIAQSRRRPDRFAALYDRYFREIYAYISGRLGGQIADDLAAEVFLVAFRKRDTFDPARGAVRPWLYGIATNLVAQHRRSETRRLEALRRTPRDTTAEHGHEDLVATRVTAASAQGQLAAAIGDLPDGDRDVLVLVALAELTYEEVAQALDIPFGTVGSRLNRVRRKLRARFGDVNPMLGETHG</sequence>
<dbReference type="CDD" id="cd06171">
    <property type="entry name" value="Sigma70_r4"/>
    <property type="match status" value="1"/>
</dbReference>
<dbReference type="EMBL" id="JBIAXI010000035">
    <property type="protein sequence ID" value="MFF4778692.1"/>
    <property type="molecule type" value="Genomic_DNA"/>
</dbReference>
<dbReference type="InterPro" id="IPR014284">
    <property type="entry name" value="RNA_pol_sigma-70_dom"/>
</dbReference>
<gene>
    <name evidence="7" type="ORF">ACFY05_38300</name>
</gene>
<feature type="domain" description="RNA polymerase sigma factor 70 region 4 type 2" evidence="6">
    <location>
        <begin position="132"/>
        <end position="183"/>
    </location>
</feature>
<dbReference type="PANTHER" id="PTHR43133">
    <property type="entry name" value="RNA POLYMERASE ECF-TYPE SIGMA FACTO"/>
    <property type="match status" value="1"/>
</dbReference>
<dbReference type="Proteomes" id="UP001602119">
    <property type="component" value="Unassembled WGS sequence"/>
</dbReference>
<evidence type="ECO:0000256" key="2">
    <source>
        <dbReference type="ARBA" id="ARBA00023015"/>
    </source>
</evidence>
<keyword evidence="4" id="KW-0804">Transcription</keyword>
<dbReference type="PANTHER" id="PTHR43133:SF62">
    <property type="entry name" value="RNA POLYMERASE SIGMA FACTOR SIGZ"/>
    <property type="match status" value="1"/>
</dbReference>
<dbReference type="Gene3D" id="1.10.10.10">
    <property type="entry name" value="Winged helix-like DNA-binding domain superfamily/Winged helix DNA-binding domain"/>
    <property type="match status" value="1"/>
</dbReference>
<dbReference type="InterPro" id="IPR007627">
    <property type="entry name" value="RNA_pol_sigma70_r2"/>
</dbReference>
<dbReference type="InterPro" id="IPR036388">
    <property type="entry name" value="WH-like_DNA-bd_sf"/>
</dbReference>
<dbReference type="RefSeq" id="WP_387347290.1">
    <property type="nucleotide sequence ID" value="NZ_JBIAXI010000035.1"/>
</dbReference>
<evidence type="ECO:0000313" key="8">
    <source>
        <dbReference type="Proteomes" id="UP001602119"/>
    </source>
</evidence>
<proteinExistence type="inferred from homology"/>
<dbReference type="InterPro" id="IPR013324">
    <property type="entry name" value="RNA_pol_sigma_r3/r4-like"/>
</dbReference>
<evidence type="ECO:0000259" key="6">
    <source>
        <dbReference type="Pfam" id="PF08281"/>
    </source>
</evidence>
<dbReference type="SUPFAM" id="SSF88659">
    <property type="entry name" value="Sigma3 and sigma4 domains of RNA polymerase sigma factors"/>
    <property type="match status" value="1"/>
</dbReference>
<keyword evidence="2" id="KW-0805">Transcription regulation</keyword>
<keyword evidence="3" id="KW-0731">Sigma factor</keyword>
<comment type="caution">
    <text evidence="7">The sequence shown here is derived from an EMBL/GenBank/DDBJ whole genome shotgun (WGS) entry which is preliminary data.</text>
</comment>
<dbReference type="Pfam" id="PF08281">
    <property type="entry name" value="Sigma70_r4_2"/>
    <property type="match status" value="1"/>
</dbReference>
<comment type="similarity">
    <text evidence="1">Belongs to the sigma-70 factor family. ECF subfamily.</text>
</comment>